<dbReference type="EMBL" id="JASVWF010000009">
    <property type="protein sequence ID" value="MDL5160138.1"/>
    <property type="molecule type" value="Genomic_DNA"/>
</dbReference>
<proteinExistence type="predicted"/>
<gene>
    <name evidence="1" type="ORF">QRT03_29500</name>
</gene>
<organism evidence="1 2">
    <name type="scientific">Actinomycetospora termitidis</name>
    <dbReference type="NCBI Taxonomy" id="3053470"/>
    <lineage>
        <taxon>Bacteria</taxon>
        <taxon>Bacillati</taxon>
        <taxon>Actinomycetota</taxon>
        <taxon>Actinomycetes</taxon>
        <taxon>Pseudonocardiales</taxon>
        <taxon>Pseudonocardiaceae</taxon>
        <taxon>Actinomycetospora</taxon>
    </lineage>
</organism>
<dbReference type="Proteomes" id="UP001231924">
    <property type="component" value="Unassembled WGS sequence"/>
</dbReference>
<dbReference type="RefSeq" id="WP_286056743.1">
    <property type="nucleotide sequence ID" value="NZ_JASVWF010000009.1"/>
</dbReference>
<name>A0ABT7MLB2_9PSEU</name>
<evidence type="ECO:0000313" key="2">
    <source>
        <dbReference type="Proteomes" id="UP001231924"/>
    </source>
</evidence>
<dbReference type="InterPro" id="IPR027417">
    <property type="entry name" value="P-loop_NTPase"/>
</dbReference>
<reference evidence="1 2" key="1">
    <citation type="submission" date="2023-06" db="EMBL/GenBank/DDBJ databases">
        <title>Actinomycetospora Odt1-22.</title>
        <authorList>
            <person name="Supong K."/>
        </authorList>
    </citation>
    <scope>NUCLEOTIDE SEQUENCE [LARGE SCALE GENOMIC DNA]</scope>
    <source>
        <strain evidence="1 2">Odt1-22</strain>
    </source>
</reference>
<protein>
    <submittedName>
        <fullName evidence="1">Sulfotransferase</fullName>
        <ecNumber evidence="1">2.8.2.-</ecNumber>
    </submittedName>
</protein>
<keyword evidence="2" id="KW-1185">Reference proteome</keyword>
<dbReference type="SUPFAM" id="SSF52540">
    <property type="entry name" value="P-loop containing nucleoside triphosphate hydrolases"/>
    <property type="match status" value="1"/>
</dbReference>
<evidence type="ECO:0000313" key="1">
    <source>
        <dbReference type="EMBL" id="MDL5160138.1"/>
    </source>
</evidence>
<dbReference type="Pfam" id="PF13469">
    <property type="entry name" value="Sulfotransfer_3"/>
    <property type="match status" value="1"/>
</dbReference>
<accession>A0ABT7MLB2</accession>
<dbReference type="Gene3D" id="3.40.50.300">
    <property type="entry name" value="P-loop containing nucleotide triphosphate hydrolases"/>
    <property type="match status" value="1"/>
</dbReference>
<dbReference type="GO" id="GO:0016740">
    <property type="term" value="F:transferase activity"/>
    <property type="evidence" value="ECO:0007669"/>
    <property type="project" value="UniProtKB-KW"/>
</dbReference>
<comment type="caution">
    <text evidence="1">The sequence shown here is derived from an EMBL/GenBank/DDBJ whole genome shotgun (WGS) entry which is preliminary data.</text>
</comment>
<dbReference type="InterPro" id="IPR051135">
    <property type="entry name" value="Gal/GlcNAc/GalNAc_ST"/>
</dbReference>
<keyword evidence="1" id="KW-0808">Transferase</keyword>
<dbReference type="PANTHER" id="PTHR10704">
    <property type="entry name" value="CARBOHYDRATE SULFOTRANSFERASE"/>
    <property type="match status" value="1"/>
</dbReference>
<dbReference type="PANTHER" id="PTHR10704:SF44">
    <property type="entry name" value="LD35051P-RELATED"/>
    <property type="match status" value="1"/>
</dbReference>
<sequence>MNADGTTDAPDDGPKVLYLVGWGRSGTTLMDNLLGAHPDVVTAGEVTQLWELGLLGRRRCGCGTPVPDCAFWAAVFDRAFGGPPPDPERMLALRHGPLAVLRTHALVEAVRRGDPPAGAAEYAGVLSRLYRAVADVAGARVVVDASKRPPDAVTTALADGVRPYLLHMVRDPRACAYSWQRVKADPSTARPEPMHRHGRLMNVGHWVSWNLLAERAARAYPPDRYLQLRYEDFMTAPRETVAQVFDLLGEPVPDGPFTDDRTVVLPGNHTIAGNPGRFRTGEITIGLDDEWRTAQRPLDRGVTTALSLPWLRHYGYPWRVPSGHHQHDHAA</sequence>
<dbReference type="EC" id="2.8.2.-" evidence="1"/>